<dbReference type="EMBL" id="BMAO01027955">
    <property type="protein sequence ID" value="GFR20886.1"/>
    <property type="molecule type" value="Genomic_DNA"/>
</dbReference>
<evidence type="ECO:0000313" key="2">
    <source>
        <dbReference type="Proteomes" id="UP000887116"/>
    </source>
</evidence>
<dbReference type="AlphaFoldDB" id="A0A8X6JWV8"/>
<organism evidence="1 2">
    <name type="scientific">Trichonephila clavata</name>
    <name type="common">Joro spider</name>
    <name type="synonym">Nephila clavata</name>
    <dbReference type="NCBI Taxonomy" id="2740835"/>
    <lineage>
        <taxon>Eukaryota</taxon>
        <taxon>Metazoa</taxon>
        <taxon>Ecdysozoa</taxon>
        <taxon>Arthropoda</taxon>
        <taxon>Chelicerata</taxon>
        <taxon>Arachnida</taxon>
        <taxon>Araneae</taxon>
        <taxon>Araneomorphae</taxon>
        <taxon>Entelegynae</taxon>
        <taxon>Araneoidea</taxon>
        <taxon>Nephilidae</taxon>
        <taxon>Trichonephila</taxon>
    </lineage>
</organism>
<sequence>MLDELAFAQCLVKYSSPDFGDFATFLKEYLNRLNAFPIPDVLTVEAFEQHFHDLVVLCNVFCSSGQCVKLIPLPCLCFYEPSKPRDNMLQRMAKRGNGAYIRGI</sequence>
<protein>
    <submittedName>
        <fullName evidence="1">Uncharacterized protein</fullName>
    </submittedName>
</protein>
<dbReference type="Proteomes" id="UP000887116">
    <property type="component" value="Unassembled WGS sequence"/>
</dbReference>
<gene>
    <name evidence="1" type="ORF">TNCT_16771</name>
</gene>
<evidence type="ECO:0000313" key="1">
    <source>
        <dbReference type="EMBL" id="GFR20886.1"/>
    </source>
</evidence>
<accession>A0A8X6JWV8</accession>
<proteinExistence type="predicted"/>
<reference evidence="1" key="1">
    <citation type="submission" date="2020-07" db="EMBL/GenBank/DDBJ databases">
        <title>Multicomponent nature underlies the extraordinary mechanical properties of spider dragline silk.</title>
        <authorList>
            <person name="Kono N."/>
            <person name="Nakamura H."/>
            <person name="Mori M."/>
            <person name="Yoshida Y."/>
            <person name="Ohtoshi R."/>
            <person name="Malay A.D."/>
            <person name="Moran D.A.P."/>
            <person name="Tomita M."/>
            <person name="Numata K."/>
            <person name="Arakawa K."/>
        </authorList>
    </citation>
    <scope>NUCLEOTIDE SEQUENCE</scope>
</reference>
<keyword evidence="2" id="KW-1185">Reference proteome</keyword>
<name>A0A8X6JWV8_TRICU</name>
<comment type="caution">
    <text evidence="1">The sequence shown here is derived from an EMBL/GenBank/DDBJ whole genome shotgun (WGS) entry which is preliminary data.</text>
</comment>